<dbReference type="InterPro" id="IPR036291">
    <property type="entry name" value="NAD(P)-bd_dom_sf"/>
</dbReference>
<evidence type="ECO:0000256" key="1">
    <source>
        <dbReference type="ARBA" id="ARBA00006484"/>
    </source>
</evidence>
<protein>
    <submittedName>
        <fullName evidence="3">Short-chain dehydrogenase</fullName>
    </submittedName>
</protein>
<proteinExistence type="inferred from homology"/>
<name>A0ABQ3B2C6_9GAMM</name>
<dbReference type="Pfam" id="PF00106">
    <property type="entry name" value="adh_short"/>
    <property type="match status" value="1"/>
</dbReference>
<dbReference type="NCBIfam" id="NF006509">
    <property type="entry name" value="PRK08945.1"/>
    <property type="match status" value="1"/>
</dbReference>
<keyword evidence="2" id="KW-0560">Oxidoreductase</keyword>
<dbReference type="PANTHER" id="PTHR42901:SF1">
    <property type="entry name" value="ALCOHOL DEHYDROGENASE"/>
    <property type="match status" value="1"/>
</dbReference>
<sequence>MSDNPMHSYQAPEGLLKDRIIMVTGAGDGIGRVAAKTYAAHGATVILLGRTISKLESVYDEIEASGHPQPAIVPMNLEGAAVKDYEEMAMTIEDNFGRLDGLLHNAGILGDRTPVELYDPETWNKVMHINATAPFLLTRAVIPLLRLSGDASVIFTSSGVGRQARAYWGAYAVSKFALEGLSQLLADELDDERHNVRVNSLNPGATRTNMRARAYPAENPMKNPTPEDLMPSYLYLMGPDSKGVNGQQLDAQVKK</sequence>
<dbReference type="InterPro" id="IPR020904">
    <property type="entry name" value="Sc_DH/Rdtase_CS"/>
</dbReference>
<evidence type="ECO:0000313" key="3">
    <source>
        <dbReference type="EMBL" id="GGY71265.1"/>
    </source>
</evidence>
<reference evidence="4" key="1">
    <citation type="journal article" date="2019" name="Int. J. Syst. Evol. Microbiol.">
        <title>The Global Catalogue of Microorganisms (GCM) 10K type strain sequencing project: providing services to taxonomists for standard genome sequencing and annotation.</title>
        <authorList>
            <consortium name="The Broad Institute Genomics Platform"/>
            <consortium name="The Broad Institute Genome Sequencing Center for Infectious Disease"/>
            <person name="Wu L."/>
            <person name="Ma J."/>
        </authorList>
    </citation>
    <scope>NUCLEOTIDE SEQUENCE [LARGE SCALE GENOMIC DNA]</scope>
    <source>
        <strain evidence="4">KCTC 22280</strain>
    </source>
</reference>
<dbReference type="PANTHER" id="PTHR42901">
    <property type="entry name" value="ALCOHOL DEHYDROGENASE"/>
    <property type="match status" value="1"/>
</dbReference>
<organism evidence="3 4">
    <name type="scientific">Marinobacter zhanjiangensis</name>
    <dbReference type="NCBI Taxonomy" id="578215"/>
    <lineage>
        <taxon>Bacteria</taxon>
        <taxon>Pseudomonadati</taxon>
        <taxon>Pseudomonadota</taxon>
        <taxon>Gammaproteobacteria</taxon>
        <taxon>Pseudomonadales</taxon>
        <taxon>Marinobacteraceae</taxon>
        <taxon>Marinobacter</taxon>
    </lineage>
</organism>
<gene>
    <name evidence="3" type="ORF">GCM10007071_18100</name>
</gene>
<dbReference type="Proteomes" id="UP000601597">
    <property type="component" value="Unassembled WGS sequence"/>
</dbReference>
<accession>A0ABQ3B2C6</accession>
<evidence type="ECO:0000256" key="2">
    <source>
        <dbReference type="ARBA" id="ARBA00023002"/>
    </source>
</evidence>
<comment type="caution">
    <text evidence="3">The sequence shown here is derived from an EMBL/GenBank/DDBJ whole genome shotgun (WGS) entry which is preliminary data.</text>
</comment>
<comment type="similarity">
    <text evidence="1">Belongs to the short-chain dehydrogenases/reductases (SDR) family.</text>
</comment>
<dbReference type="InterPro" id="IPR002347">
    <property type="entry name" value="SDR_fam"/>
</dbReference>
<dbReference type="Gene3D" id="3.40.50.720">
    <property type="entry name" value="NAD(P)-binding Rossmann-like Domain"/>
    <property type="match status" value="1"/>
</dbReference>
<dbReference type="SUPFAM" id="SSF51735">
    <property type="entry name" value="NAD(P)-binding Rossmann-fold domains"/>
    <property type="match status" value="1"/>
</dbReference>
<keyword evidence="4" id="KW-1185">Reference proteome</keyword>
<dbReference type="EMBL" id="BMXV01000003">
    <property type="protein sequence ID" value="GGY71265.1"/>
    <property type="molecule type" value="Genomic_DNA"/>
</dbReference>
<dbReference type="PROSITE" id="PS00061">
    <property type="entry name" value="ADH_SHORT"/>
    <property type="match status" value="1"/>
</dbReference>
<dbReference type="PRINTS" id="PR00081">
    <property type="entry name" value="GDHRDH"/>
</dbReference>
<evidence type="ECO:0000313" key="4">
    <source>
        <dbReference type="Proteomes" id="UP000601597"/>
    </source>
</evidence>